<feature type="transmembrane region" description="Helical" evidence="2">
    <location>
        <begin position="12"/>
        <end position="44"/>
    </location>
</feature>
<name>A0A6C0C1N2_9ZZZZ</name>
<dbReference type="EMBL" id="MN739297">
    <property type="protein sequence ID" value="QHS97473.1"/>
    <property type="molecule type" value="Genomic_DNA"/>
</dbReference>
<reference evidence="3" key="1">
    <citation type="journal article" date="2020" name="Nature">
        <title>Giant virus diversity and host interactions through global metagenomics.</title>
        <authorList>
            <person name="Schulz F."/>
            <person name="Roux S."/>
            <person name="Paez-Espino D."/>
            <person name="Jungbluth S."/>
            <person name="Walsh D.A."/>
            <person name="Denef V.J."/>
            <person name="McMahon K.D."/>
            <person name="Konstantinidis K.T."/>
            <person name="Eloe-Fadrosh E.A."/>
            <person name="Kyrpides N.C."/>
            <person name="Woyke T."/>
        </authorList>
    </citation>
    <scope>NUCLEOTIDE SEQUENCE</scope>
    <source>
        <strain evidence="3">GVMAG-M-3300020169-51</strain>
    </source>
</reference>
<keyword evidence="2" id="KW-0812">Transmembrane</keyword>
<protein>
    <submittedName>
        <fullName evidence="3">Uncharacterized protein</fullName>
    </submittedName>
</protein>
<evidence type="ECO:0000256" key="2">
    <source>
        <dbReference type="SAM" id="Phobius"/>
    </source>
</evidence>
<keyword evidence="2" id="KW-1133">Transmembrane helix</keyword>
<feature type="compositionally biased region" description="Basic and acidic residues" evidence="1">
    <location>
        <begin position="124"/>
        <end position="137"/>
    </location>
</feature>
<sequence>MKLANLVKNKYFCYLTYALMVINLLGYVSVGAMECVVIFALATFACKSCLTKNMCLCIIGGLFVSNILFGCSKVKEGFREGMDHKEDKCSEENKSALQNQISSLQAELDACDEEATEEEETKETEEASDKPEKEAFRNRRRGRRMAVRGAVATLRRAVNSY</sequence>
<feature type="compositionally biased region" description="Acidic residues" evidence="1">
    <location>
        <begin position="114"/>
        <end position="123"/>
    </location>
</feature>
<organism evidence="3">
    <name type="scientific">viral metagenome</name>
    <dbReference type="NCBI Taxonomy" id="1070528"/>
    <lineage>
        <taxon>unclassified sequences</taxon>
        <taxon>metagenomes</taxon>
        <taxon>organismal metagenomes</taxon>
    </lineage>
</organism>
<feature type="transmembrane region" description="Helical" evidence="2">
    <location>
        <begin position="50"/>
        <end position="69"/>
    </location>
</feature>
<feature type="region of interest" description="Disordered" evidence="1">
    <location>
        <begin position="114"/>
        <end position="143"/>
    </location>
</feature>
<keyword evidence="2" id="KW-0472">Membrane</keyword>
<accession>A0A6C0C1N2</accession>
<dbReference type="AlphaFoldDB" id="A0A6C0C1N2"/>
<evidence type="ECO:0000313" key="3">
    <source>
        <dbReference type="EMBL" id="QHS97473.1"/>
    </source>
</evidence>
<evidence type="ECO:0000256" key="1">
    <source>
        <dbReference type="SAM" id="MobiDB-lite"/>
    </source>
</evidence>
<proteinExistence type="predicted"/>